<keyword evidence="8 18" id="KW-0472">Membrane</keyword>
<keyword evidence="6 18" id="KW-1133">Transmembrane helix</keyword>
<keyword evidence="21" id="KW-1185">Reference proteome</keyword>
<reference evidence="20" key="2">
    <citation type="submission" date="2025-08" db="UniProtKB">
        <authorList>
            <consortium name="Ensembl"/>
        </authorList>
    </citation>
    <scope>IDENTIFICATION</scope>
</reference>
<keyword evidence="12" id="KW-0325">Glycoprotein</keyword>
<evidence type="ECO:0000256" key="1">
    <source>
        <dbReference type="ARBA" id="ARBA00004651"/>
    </source>
</evidence>
<dbReference type="Pfam" id="PF00001">
    <property type="entry name" value="7tm_1"/>
    <property type="match status" value="1"/>
</dbReference>
<feature type="transmembrane region" description="Helical" evidence="18">
    <location>
        <begin position="48"/>
        <end position="70"/>
    </location>
</feature>
<dbReference type="GO" id="GO:0016493">
    <property type="term" value="F:C-C chemokine receptor activity"/>
    <property type="evidence" value="ECO:0007669"/>
    <property type="project" value="TreeGrafter"/>
</dbReference>
<evidence type="ECO:0000256" key="14">
    <source>
        <dbReference type="ARBA" id="ARBA00023288"/>
    </source>
</evidence>
<dbReference type="PANTHER" id="PTHR10489:SF957">
    <property type="entry name" value="B2 BRADYKININ RECEPTOR"/>
    <property type="match status" value="1"/>
</dbReference>
<evidence type="ECO:0000256" key="6">
    <source>
        <dbReference type="ARBA" id="ARBA00022989"/>
    </source>
</evidence>
<evidence type="ECO:0000256" key="11">
    <source>
        <dbReference type="ARBA" id="ARBA00023170"/>
    </source>
</evidence>
<sequence>PLTTNSRCPNFPMVSNATELAVVGVNLKGESACNHTEAWEWVYAMQPAYMLVICVLGMAGNAFVLCVFCLQRKHCTVADIYLGNLAAADLLMVCCLPFWVVTVIRKFQWSYGTLMCRLVNLVIGMNYYCSVLFLTLVSVDRYFVLARPFSLGWQRDAFTAWVICGIIWFVGALLSLPALLFRSVDFFPEYGVEACYLAYPHDGWRIRYNVTVNIMGFMVPVPVVSYCSYHIISILCNEKVKRSVSSRTEKKAAFLVLIVLATFILFWLPYQIAIFLDTLYHYQVISGCLLAHGLDITTQLSTYLGYSNSTINPFLYVIAGKHFRQRAEGMFRKIYSCSKRQAIPAATSSFNKQRHQLKEW</sequence>
<comment type="subcellular location">
    <subcellularLocation>
        <location evidence="1">Cell membrane</location>
        <topology evidence="1">Multi-pass membrane protein</topology>
    </subcellularLocation>
</comment>
<reference evidence="20 21" key="1">
    <citation type="submission" date="2020-06" db="EMBL/GenBank/DDBJ databases">
        <authorList>
            <consortium name="Wellcome Sanger Institute Data Sharing"/>
        </authorList>
    </citation>
    <scope>NUCLEOTIDE SEQUENCE [LARGE SCALE GENOMIC DNA]</scope>
</reference>
<dbReference type="GO" id="GO:0019957">
    <property type="term" value="F:C-C chemokine binding"/>
    <property type="evidence" value="ECO:0007669"/>
    <property type="project" value="TreeGrafter"/>
</dbReference>
<dbReference type="GO" id="GO:0019722">
    <property type="term" value="P:calcium-mediated signaling"/>
    <property type="evidence" value="ECO:0007669"/>
    <property type="project" value="TreeGrafter"/>
</dbReference>
<evidence type="ECO:0000313" key="20">
    <source>
        <dbReference type="Ensembl" id="ENSDCDP00010010700.1"/>
    </source>
</evidence>
<evidence type="ECO:0000259" key="19">
    <source>
        <dbReference type="PROSITE" id="PS50262"/>
    </source>
</evidence>
<feature type="transmembrane region" description="Helical" evidence="18">
    <location>
        <begin position="125"/>
        <end position="145"/>
    </location>
</feature>
<comment type="similarity">
    <text evidence="17">Belongs to the G-protein coupled receptor 1 family.</text>
</comment>
<dbReference type="SUPFAM" id="SSF81321">
    <property type="entry name" value="Family A G protein-coupled receptor-like"/>
    <property type="match status" value="1"/>
</dbReference>
<dbReference type="InterPro" id="IPR017452">
    <property type="entry name" value="GPCR_Rhodpsn_7TM"/>
</dbReference>
<dbReference type="AlphaFoldDB" id="A0AAY4AQV2"/>
<dbReference type="Proteomes" id="UP000694580">
    <property type="component" value="Chromosome 1"/>
</dbReference>
<name>A0AAY4AQV2_9TELE</name>
<dbReference type="InterPro" id="IPR001504">
    <property type="entry name" value="Brdyknn_2_rcpt"/>
</dbReference>
<dbReference type="PROSITE" id="PS50262">
    <property type="entry name" value="G_PROTEIN_RECEP_F1_2"/>
    <property type="match status" value="1"/>
</dbReference>
<dbReference type="PRINTS" id="PR00237">
    <property type="entry name" value="GPCRRHODOPSN"/>
</dbReference>
<keyword evidence="7 17" id="KW-0297">G-protein coupled receptor</keyword>
<feature type="transmembrane region" description="Helical" evidence="18">
    <location>
        <begin position="157"/>
        <end position="180"/>
    </location>
</feature>
<keyword evidence="9" id="KW-0564">Palmitate</keyword>
<proteinExistence type="inferred from homology"/>
<evidence type="ECO:0000256" key="5">
    <source>
        <dbReference type="ARBA" id="ARBA00022692"/>
    </source>
</evidence>
<accession>A0AAY4AQV2</accession>
<feature type="transmembrane region" description="Helical" evidence="18">
    <location>
        <begin position="252"/>
        <end position="270"/>
    </location>
</feature>
<dbReference type="GO" id="GO:0007204">
    <property type="term" value="P:positive regulation of cytosolic calcium ion concentration"/>
    <property type="evidence" value="ECO:0007669"/>
    <property type="project" value="TreeGrafter"/>
</dbReference>
<evidence type="ECO:0000256" key="12">
    <source>
        <dbReference type="ARBA" id="ARBA00023180"/>
    </source>
</evidence>
<evidence type="ECO:0000256" key="18">
    <source>
        <dbReference type="SAM" id="Phobius"/>
    </source>
</evidence>
<feature type="transmembrane region" description="Helical" evidence="18">
    <location>
        <begin position="82"/>
        <end position="105"/>
    </location>
</feature>
<evidence type="ECO:0000313" key="21">
    <source>
        <dbReference type="Proteomes" id="UP000694580"/>
    </source>
</evidence>
<comment type="function">
    <text evidence="15">Receptor for bradykinin. It is associated with G proteins that activate a phosphatidylinositol-calcium second messenger system.</text>
</comment>
<dbReference type="InterPro" id="IPR000496">
    <property type="entry name" value="Brdyknn_rcpt"/>
</dbReference>
<evidence type="ECO:0000256" key="7">
    <source>
        <dbReference type="ARBA" id="ARBA00023040"/>
    </source>
</evidence>
<keyword evidence="11 17" id="KW-0675">Receptor</keyword>
<dbReference type="PRINTS" id="PR00425">
    <property type="entry name" value="BRADYKININR"/>
</dbReference>
<dbReference type="InterPro" id="IPR050119">
    <property type="entry name" value="CCR1-9-like"/>
</dbReference>
<dbReference type="Gene3D" id="1.20.1070.10">
    <property type="entry name" value="Rhodopsin 7-helix transmembrane proteins"/>
    <property type="match status" value="1"/>
</dbReference>
<keyword evidence="10" id="KW-1015">Disulfide bond</keyword>
<evidence type="ECO:0000256" key="15">
    <source>
        <dbReference type="ARBA" id="ARBA00025423"/>
    </source>
</evidence>
<dbReference type="GeneTree" id="ENSGT01130000278308"/>
<evidence type="ECO:0000256" key="13">
    <source>
        <dbReference type="ARBA" id="ARBA00023224"/>
    </source>
</evidence>
<evidence type="ECO:0000256" key="3">
    <source>
        <dbReference type="ARBA" id="ARBA00022475"/>
    </source>
</evidence>
<organism evidence="20 21">
    <name type="scientific">Denticeps clupeoides</name>
    <name type="common">denticle herring</name>
    <dbReference type="NCBI Taxonomy" id="299321"/>
    <lineage>
        <taxon>Eukaryota</taxon>
        <taxon>Metazoa</taxon>
        <taxon>Chordata</taxon>
        <taxon>Craniata</taxon>
        <taxon>Vertebrata</taxon>
        <taxon>Euteleostomi</taxon>
        <taxon>Actinopterygii</taxon>
        <taxon>Neopterygii</taxon>
        <taxon>Teleostei</taxon>
        <taxon>Clupei</taxon>
        <taxon>Clupeiformes</taxon>
        <taxon>Denticipitoidei</taxon>
        <taxon>Denticipitidae</taxon>
        <taxon>Denticeps</taxon>
    </lineage>
</organism>
<comment type="subunit">
    <text evidence="16">Forms a complex with PECAM1 and GNAQ. Interacts with PECAM1.</text>
</comment>
<dbReference type="PRINTS" id="PR00994">
    <property type="entry name" value="BRADYKINNB2R"/>
</dbReference>
<evidence type="ECO:0000256" key="8">
    <source>
        <dbReference type="ARBA" id="ARBA00023136"/>
    </source>
</evidence>
<dbReference type="GO" id="GO:0042310">
    <property type="term" value="P:vasoconstriction"/>
    <property type="evidence" value="ECO:0007669"/>
    <property type="project" value="InterPro"/>
</dbReference>
<dbReference type="PANTHER" id="PTHR10489">
    <property type="entry name" value="CELL ADHESION MOLECULE"/>
    <property type="match status" value="1"/>
</dbReference>
<dbReference type="GO" id="GO:0004947">
    <property type="term" value="F:bradykinin receptor activity"/>
    <property type="evidence" value="ECO:0007669"/>
    <property type="project" value="InterPro"/>
</dbReference>
<dbReference type="GO" id="GO:0006939">
    <property type="term" value="P:smooth muscle contraction"/>
    <property type="evidence" value="ECO:0007669"/>
    <property type="project" value="InterPro"/>
</dbReference>
<evidence type="ECO:0000256" key="16">
    <source>
        <dbReference type="ARBA" id="ARBA00025954"/>
    </source>
</evidence>
<evidence type="ECO:0000256" key="2">
    <source>
        <dbReference type="ARBA" id="ARBA00013512"/>
    </source>
</evidence>
<reference evidence="20" key="3">
    <citation type="submission" date="2025-09" db="UniProtKB">
        <authorList>
            <consortium name="Ensembl"/>
        </authorList>
    </citation>
    <scope>IDENTIFICATION</scope>
</reference>
<keyword evidence="13 17" id="KW-0807">Transducer</keyword>
<dbReference type="Ensembl" id="ENSDCDT00010011208.1">
    <property type="protein sequence ID" value="ENSDCDP00010010700.1"/>
    <property type="gene ID" value="ENSDCDG00010004737.1"/>
</dbReference>
<keyword evidence="14" id="KW-0449">Lipoprotein</keyword>
<dbReference type="GO" id="GO:0006955">
    <property type="term" value="P:immune response"/>
    <property type="evidence" value="ECO:0007669"/>
    <property type="project" value="TreeGrafter"/>
</dbReference>
<keyword evidence="5 17" id="KW-0812">Transmembrane</keyword>
<feature type="transmembrane region" description="Helical" evidence="18">
    <location>
        <begin position="210"/>
        <end position="232"/>
    </location>
</feature>
<keyword evidence="3" id="KW-1003">Cell membrane</keyword>
<dbReference type="PROSITE" id="PS00237">
    <property type="entry name" value="G_PROTEIN_RECEP_F1_1"/>
    <property type="match status" value="1"/>
</dbReference>
<feature type="domain" description="G-protein coupled receptors family 1 profile" evidence="19">
    <location>
        <begin position="60"/>
        <end position="316"/>
    </location>
</feature>
<protein>
    <recommendedName>
        <fullName evidence="2">B2 bradykinin receptor</fullName>
    </recommendedName>
</protein>
<dbReference type="InterPro" id="IPR000276">
    <property type="entry name" value="GPCR_Rhodpsn"/>
</dbReference>
<evidence type="ECO:0000256" key="17">
    <source>
        <dbReference type="RuleBase" id="RU000688"/>
    </source>
</evidence>
<evidence type="ECO:0000256" key="4">
    <source>
        <dbReference type="ARBA" id="ARBA00022553"/>
    </source>
</evidence>
<keyword evidence="4" id="KW-0597">Phosphoprotein</keyword>
<evidence type="ECO:0000256" key="10">
    <source>
        <dbReference type="ARBA" id="ARBA00023157"/>
    </source>
</evidence>
<evidence type="ECO:0000256" key="9">
    <source>
        <dbReference type="ARBA" id="ARBA00023139"/>
    </source>
</evidence>
<dbReference type="GO" id="GO:0009897">
    <property type="term" value="C:external side of plasma membrane"/>
    <property type="evidence" value="ECO:0007669"/>
    <property type="project" value="TreeGrafter"/>
</dbReference>
<dbReference type="GO" id="GO:0060326">
    <property type="term" value="P:cell chemotaxis"/>
    <property type="evidence" value="ECO:0007669"/>
    <property type="project" value="TreeGrafter"/>
</dbReference>